<protein>
    <submittedName>
        <fullName evidence="1">Fructosamine kinase family protein</fullName>
    </submittedName>
</protein>
<dbReference type="PANTHER" id="PTHR12149">
    <property type="entry name" value="FRUCTOSAMINE 3 KINASE-RELATED PROTEIN"/>
    <property type="match status" value="1"/>
</dbReference>
<comment type="caution">
    <text evidence="1">The sequence shown here is derived from an EMBL/GenBank/DDBJ whole genome shotgun (WGS) entry which is preliminary data.</text>
</comment>
<dbReference type="Gene3D" id="3.30.200.20">
    <property type="entry name" value="Phosphorylase Kinase, domain 1"/>
    <property type="match status" value="1"/>
</dbReference>
<gene>
    <name evidence="1" type="ORF">QYF49_09360</name>
</gene>
<name>A0ABT8E5M0_9BACL</name>
<keyword evidence="1" id="KW-0418">Kinase</keyword>
<sequence length="148" mass="17067">MNKVYAVQTKKQTYLLKVNHQASARFFECEAAGLDEIKNTQTINVPEVFAYKDRRTEGEAGYLLAEWIQGEKTKDTERMLGEKLAALHGFPVPKKYGLEQDNFIGSLPQPNGVFSSWTVYFLKKRILPQVERGRAETEMHTARKQKLW</sequence>
<dbReference type="GO" id="GO:0016301">
    <property type="term" value="F:kinase activity"/>
    <property type="evidence" value="ECO:0007669"/>
    <property type="project" value="UniProtKB-KW"/>
</dbReference>
<dbReference type="Pfam" id="PF03881">
    <property type="entry name" value="Fructosamin_kin"/>
    <property type="match status" value="1"/>
</dbReference>
<reference evidence="1" key="1">
    <citation type="submission" date="2023-06" db="EMBL/GenBank/DDBJ databases">
        <title>Draft Genome Sequences of Representative Paenibacillus Polymyxa, Bacillus cereus, Fictibacillus sp., and Brevibacillus agri Strains Isolated from Amazonian Dark Earth.</title>
        <authorList>
            <person name="Pellegrinetti T.A."/>
            <person name="Cunha I.C.M."/>
            <person name="Chaves M.G."/>
            <person name="Freitas A.S."/>
            <person name="Silva A.V.R."/>
            <person name="Tsai S.M."/>
            <person name="Mendes L.W."/>
        </authorList>
    </citation>
    <scope>NUCLEOTIDE SEQUENCE</scope>
    <source>
        <strain evidence="1">CENA-BCM004</strain>
    </source>
</reference>
<dbReference type="InterPro" id="IPR016477">
    <property type="entry name" value="Fructo-/Ketosamine-3-kinase"/>
</dbReference>
<dbReference type="SUPFAM" id="SSF56112">
    <property type="entry name" value="Protein kinase-like (PK-like)"/>
    <property type="match status" value="1"/>
</dbReference>
<dbReference type="Gene3D" id="3.90.1200.10">
    <property type="match status" value="1"/>
</dbReference>
<proteinExistence type="predicted"/>
<keyword evidence="1" id="KW-0808">Transferase</keyword>
<dbReference type="EMBL" id="JAUHLN010000002">
    <property type="protein sequence ID" value="MDN4073214.1"/>
    <property type="molecule type" value="Genomic_DNA"/>
</dbReference>
<evidence type="ECO:0000313" key="2">
    <source>
        <dbReference type="Proteomes" id="UP001168694"/>
    </source>
</evidence>
<dbReference type="PANTHER" id="PTHR12149:SF8">
    <property type="entry name" value="PROTEIN-RIBULOSAMINE 3-KINASE"/>
    <property type="match status" value="1"/>
</dbReference>
<accession>A0ABT8E5M0</accession>
<dbReference type="Proteomes" id="UP001168694">
    <property type="component" value="Unassembled WGS sequence"/>
</dbReference>
<organism evidence="1 2">
    <name type="scientific">Fictibacillus terranigra</name>
    <dbReference type="NCBI Taxonomy" id="3058424"/>
    <lineage>
        <taxon>Bacteria</taxon>
        <taxon>Bacillati</taxon>
        <taxon>Bacillota</taxon>
        <taxon>Bacilli</taxon>
        <taxon>Bacillales</taxon>
        <taxon>Fictibacillaceae</taxon>
        <taxon>Fictibacillus</taxon>
    </lineage>
</organism>
<dbReference type="InterPro" id="IPR011009">
    <property type="entry name" value="Kinase-like_dom_sf"/>
</dbReference>
<keyword evidence="2" id="KW-1185">Reference proteome</keyword>
<evidence type="ECO:0000313" key="1">
    <source>
        <dbReference type="EMBL" id="MDN4073214.1"/>
    </source>
</evidence>